<dbReference type="GO" id="GO:0016831">
    <property type="term" value="F:carboxy-lyase activity"/>
    <property type="evidence" value="ECO:0007669"/>
    <property type="project" value="InterPro"/>
</dbReference>
<dbReference type="Pfam" id="PF04909">
    <property type="entry name" value="Amidohydro_2"/>
    <property type="match status" value="1"/>
</dbReference>
<feature type="domain" description="Amidohydrolase-related" evidence="2">
    <location>
        <begin position="110"/>
        <end position="407"/>
    </location>
</feature>
<dbReference type="InterPro" id="IPR006680">
    <property type="entry name" value="Amidohydro-rel"/>
</dbReference>
<evidence type="ECO:0000259" key="2">
    <source>
        <dbReference type="Pfam" id="PF04909"/>
    </source>
</evidence>
<dbReference type="PANTHER" id="PTHR21240:SF28">
    <property type="entry name" value="ISO-OROTATE DECARBOXYLASE (EUROFUNG)"/>
    <property type="match status" value="1"/>
</dbReference>
<dbReference type="AlphaFoldDB" id="A0A2N7WTG8"/>
<keyword evidence="1" id="KW-0456">Lyase</keyword>
<evidence type="ECO:0000256" key="1">
    <source>
        <dbReference type="ARBA" id="ARBA00023239"/>
    </source>
</evidence>
<comment type="caution">
    <text evidence="3">The sequence shown here is derived from an EMBL/GenBank/DDBJ whole genome shotgun (WGS) entry which is preliminary data.</text>
</comment>
<dbReference type="STRING" id="863227.GCA_000373005_04696"/>
<keyword evidence="4" id="KW-1185">Reference proteome</keyword>
<evidence type="ECO:0000313" key="4">
    <source>
        <dbReference type="Proteomes" id="UP000235777"/>
    </source>
</evidence>
<sequence>MAYCDAHLCGVDRQDFIFRAFVRQEENMADKLISADNHIDLTYCPPDLWSSVAPQEWREMVPRTEEREDGLHWIVDGQDKGVWNGVGPGFLKYQKGAFQHVDEMAAAGFDWNHHPGAVTRPTTPETRIADLDKDGVQAEIVYGCLMVNDMIANKEARAWANRTYNDWAIDFAHRADPNRVFPLAIIPNNSPEDAAAEVRRCAKMGIRGGDLAFKGMPVPLWHRDWYPVWEAAAECHFPISFHSTGFRGIRAPDTREMEKEYFTHFRMVRSSLFQLDTMEVLVSIITSGACEKYPDFKFILGESGVTWLPYLFDRMDTSYDDRARSLGLTMKPSDYFRRQGYVTYQQDAYLEPNVPLVGEDNIMWGSDYPHPDCLWPESRAMLEKNLAALSPTTRRKIVHDNVAKLYNINVS</sequence>
<dbReference type="SUPFAM" id="SSF51556">
    <property type="entry name" value="Metallo-dependent hydrolases"/>
    <property type="match status" value="1"/>
</dbReference>
<accession>A0A2N7WTG8</accession>
<dbReference type="Proteomes" id="UP000235777">
    <property type="component" value="Unassembled WGS sequence"/>
</dbReference>
<dbReference type="EMBL" id="PNYC01000021">
    <property type="protein sequence ID" value="PMS32631.1"/>
    <property type="molecule type" value="Genomic_DNA"/>
</dbReference>
<protein>
    <submittedName>
        <fullName evidence="3">Amidohydrolase</fullName>
    </submittedName>
</protein>
<proteinExistence type="predicted"/>
<dbReference type="PANTHER" id="PTHR21240">
    <property type="entry name" value="2-AMINO-3-CARBOXYLMUCONATE-6-SEMIALDEHYDE DECARBOXYLASE"/>
    <property type="match status" value="1"/>
</dbReference>
<dbReference type="Gene3D" id="3.20.20.140">
    <property type="entry name" value="Metal-dependent hydrolases"/>
    <property type="match status" value="1"/>
</dbReference>
<dbReference type="GO" id="GO:0005737">
    <property type="term" value="C:cytoplasm"/>
    <property type="evidence" value="ECO:0007669"/>
    <property type="project" value="TreeGrafter"/>
</dbReference>
<dbReference type="GO" id="GO:0019748">
    <property type="term" value="P:secondary metabolic process"/>
    <property type="evidence" value="ECO:0007669"/>
    <property type="project" value="TreeGrafter"/>
</dbReference>
<dbReference type="GO" id="GO:0016787">
    <property type="term" value="F:hydrolase activity"/>
    <property type="evidence" value="ECO:0007669"/>
    <property type="project" value="UniProtKB-KW"/>
</dbReference>
<name>A0A2N7WTG8_9BURK</name>
<reference evidence="3 4" key="1">
    <citation type="submission" date="2018-01" db="EMBL/GenBank/DDBJ databases">
        <title>Whole genome analyses suggest that Burkholderia sensu lato contains two further novel genera in the rhizoxinica-symbiotica group Mycetohabitans gen. nov., and Trinickia gen. nov.: implications for the evolution of diazotrophy and nodulation in the Burkholderiaceae.</title>
        <authorList>
            <person name="Estrada-de los Santos P."/>
            <person name="Palmer M."/>
            <person name="Chavez-Ramirez B."/>
            <person name="Beukes C."/>
            <person name="Steenkamp E.T."/>
            <person name="Hirsch A.M."/>
            <person name="Manyaka P."/>
            <person name="Maluk M."/>
            <person name="Lafos M."/>
            <person name="Crook M."/>
            <person name="Gross E."/>
            <person name="Simon M.F."/>
            <person name="Bueno dos Reis Junior F."/>
            <person name="Poole P.S."/>
            <person name="Venter S.N."/>
            <person name="James E.K."/>
        </authorList>
    </citation>
    <scope>NUCLEOTIDE SEQUENCE [LARGE SCALE GENOMIC DNA]</scope>
    <source>
        <strain evidence="3 4">JPY 581</strain>
    </source>
</reference>
<evidence type="ECO:0000313" key="3">
    <source>
        <dbReference type="EMBL" id="PMS32631.1"/>
    </source>
</evidence>
<gene>
    <name evidence="3" type="ORF">C0Z20_26020</name>
</gene>
<dbReference type="InterPro" id="IPR032465">
    <property type="entry name" value="ACMSD"/>
</dbReference>
<dbReference type="InterPro" id="IPR032466">
    <property type="entry name" value="Metal_Hydrolase"/>
</dbReference>
<organism evidence="3 4">
    <name type="scientific">Trinickia symbiotica</name>
    <dbReference type="NCBI Taxonomy" id="863227"/>
    <lineage>
        <taxon>Bacteria</taxon>
        <taxon>Pseudomonadati</taxon>
        <taxon>Pseudomonadota</taxon>
        <taxon>Betaproteobacteria</taxon>
        <taxon>Burkholderiales</taxon>
        <taxon>Burkholderiaceae</taxon>
        <taxon>Trinickia</taxon>
    </lineage>
</organism>
<keyword evidence="3" id="KW-0378">Hydrolase</keyword>